<dbReference type="EMBL" id="KV700136">
    <property type="protein sequence ID" value="OCF31268.1"/>
    <property type="molecule type" value="Genomic_DNA"/>
</dbReference>
<dbReference type="AlphaFoldDB" id="A0A1B9GJW7"/>
<dbReference type="Proteomes" id="UP000092666">
    <property type="component" value="Unassembled WGS sequence"/>
</dbReference>
<proteinExistence type="predicted"/>
<feature type="compositionally biased region" description="Low complexity" evidence="1">
    <location>
        <begin position="178"/>
        <end position="192"/>
    </location>
</feature>
<name>A0A1B9GJW7_9TREE</name>
<organism evidence="2 3">
    <name type="scientific">Kwoniella heveanensis BCC8398</name>
    <dbReference type="NCBI Taxonomy" id="1296120"/>
    <lineage>
        <taxon>Eukaryota</taxon>
        <taxon>Fungi</taxon>
        <taxon>Dikarya</taxon>
        <taxon>Basidiomycota</taxon>
        <taxon>Agaricomycotina</taxon>
        <taxon>Tremellomycetes</taxon>
        <taxon>Tremellales</taxon>
        <taxon>Cryptococcaceae</taxon>
        <taxon>Kwoniella</taxon>
    </lineage>
</organism>
<feature type="compositionally biased region" description="Polar residues" evidence="1">
    <location>
        <begin position="230"/>
        <end position="253"/>
    </location>
</feature>
<feature type="region of interest" description="Disordered" evidence="1">
    <location>
        <begin position="88"/>
        <end position="135"/>
    </location>
</feature>
<feature type="region of interest" description="Disordered" evidence="1">
    <location>
        <begin position="1"/>
        <end position="34"/>
    </location>
</feature>
<feature type="compositionally biased region" description="Polar residues" evidence="1">
    <location>
        <begin position="1"/>
        <end position="16"/>
    </location>
</feature>
<keyword evidence="3" id="KW-1185">Reference proteome</keyword>
<feature type="compositionally biased region" description="Low complexity" evidence="1">
    <location>
        <begin position="254"/>
        <end position="268"/>
    </location>
</feature>
<sequence>MSEAQSTDASHASSAPSRPKGILKPSQYDPVPLSEEFRTLTEDLNEDARVHMNTLINRRNASPEECRRQYAHDQLTGFGLTAREHLYRGPKKEKKRKIQPSPGFWGSVLTNGTTRRRQVGTRSSRESNRDVSFPTHTSTIPREILTPYVEAARTGDASEGGEEEEALASSLNDLCHIADTPPDTQTTAASPAEPAFHVDTIAPADVSEDRKERREKGGSHRKQTKGWIRPSTSRQQTIGSARRYSTSGTATTNSKQGSTQTTTATAHFTFDDDKTSDSHPYSHSYPHSLEESASRQECASSEAAARRRSISGSATSHSNKSRKTDTSTTSRKRISLFGGLTAEISGSTSGRKYVRRRSKS</sequence>
<gene>
    <name evidence="2" type="ORF">I316_07054</name>
</gene>
<evidence type="ECO:0000313" key="2">
    <source>
        <dbReference type="EMBL" id="OCF31268.1"/>
    </source>
</evidence>
<accession>A0A1B9GJW7</accession>
<feature type="compositionally biased region" description="Basic and acidic residues" evidence="1">
    <location>
        <begin position="207"/>
        <end position="218"/>
    </location>
</feature>
<feature type="region of interest" description="Disordered" evidence="1">
    <location>
        <begin position="175"/>
        <end position="360"/>
    </location>
</feature>
<reference evidence="3" key="2">
    <citation type="submission" date="2013-12" db="EMBL/GenBank/DDBJ databases">
        <title>Evolution of pathogenesis and genome organization in the Tremellales.</title>
        <authorList>
            <person name="Cuomo C."/>
            <person name="Litvintseva A."/>
            <person name="Heitman J."/>
            <person name="Chen Y."/>
            <person name="Sun S."/>
            <person name="Springer D."/>
            <person name="Dromer F."/>
            <person name="Young S."/>
            <person name="Zeng Q."/>
            <person name="Chapman S."/>
            <person name="Gujja S."/>
            <person name="Saif S."/>
            <person name="Birren B."/>
        </authorList>
    </citation>
    <scope>NUCLEOTIDE SEQUENCE [LARGE SCALE GENOMIC DNA]</scope>
    <source>
        <strain evidence="3">BCC8398</strain>
    </source>
</reference>
<reference evidence="2 3" key="1">
    <citation type="submission" date="2013-07" db="EMBL/GenBank/DDBJ databases">
        <title>The Genome Sequence of Cryptococcus heveanensis BCC8398.</title>
        <authorList>
            <consortium name="The Broad Institute Genome Sequencing Platform"/>
            <person name="Cuomo C."/>
            <person name="Litvintseva A."/>
            <person name="Chen Y."/>
            <person name="Heitman J."/>
            <person name="Sun S."/>
            <person name="Springer D."/>
            <person name="Dromer F."/>
            <person name="Young S.K."/>
            <person name="Zeng Q."/>
            <person name="Gargeya S."/>
            <person name="Fitzgerald M."/>
            <person name="Abouelleil A."/>
            <person name="Alvarado L."/>
            <person name="Berlin A.M."/>
            <person name="Chapman S.B."/>
            <person name="Dewar J."/>
            <person name="Goldberg J."/>
            <person name="Griggs A."/>
            <person name="Gujja S."/>
            <person name="Hansen M."/>
            <person name="Howarth C."/>
            <person name="Imamovic A."/>
            <person name="Larimer J."/>
            <person name="McCowan C."/>
            <person name="Murphy C."/>
            <person name="Pearson M."/>
            <person name="Priest M."/>
            <person name="Roberts A."/>
            <person name="Saif S."/>
            <person name="Shea T."/>
            <person name="Sykes S."/>
            <person name="Wortman J."/>
            <person name="Nusbaum C."/>
            <person name="Birren B."/>
        </authorList>
    </citation>
    <scope>NUCLEOTIDE SEQUENCE [LARGE SCALE GENOMIC DNA]</scope>
    <source>
        <strain evidence="2 3">BCC8398</strain>
    </source>
</reference>
<evidence type="ECO:0000256" key="1">
    <source>
        <dbReference type="SAM" id="MobiDB-lite"/>
    </source>
</evidence>
<protein>
    <submittedName>
        <fullName evidence="2">Uncharacterized protein</fullName>
    </submittedName>
</protein>
<feature type="compositionally biased region" description="Low complexity" evidence="1">
    <location>
        <begin position="278"/>
        <end position="287"/>
    </location>
</feature>
<feature type="compositionally biased region" description="Basic residues" evidence="1">
    <location>
        <begin position="88"/>
        <end position="98"/>
    </location>
</feature>
<evidence type="ECO:0000313" key="3">
    <source>
        <dbReference type="Proteomes" id="UP000092666"/>
    </source>
</evidence>